<evidence type="ECO:0000259" key="1">
    <source>
        <dbReference type="Pfam" id="PF00781"/>
    </source>
</evidence>
<dbReference type="SUPFAM" id="SSF111331">
    <property type="entry name" value="NAD kinase/diacylglycerol kinase-like"/>
    <property type="match status" value="1"/>
</dbReference>
<reference evidence="3" key="1">
    <citation type="submission" date="2017-09" db="EMBL/GenBank/DDBJ databases">
        <title>Depth-based differentiation of microbial function through sediment-hosted aquifers and enrichment of novel symbionts in the deep terrestrial subsurface.</title>
        <authorList>
            <person name="Probst A.J."/>
            <person name="Ladd B."/>
            <person name="Jarett J.K."/>
            <person name="Geller-Mcgrath D.E."/>
            <person name="Sieber C.M.K."/>
            <person name="Emerson J.B."/>
            <person name="Anantharaman K."/>
            <person name="Thomas B.C."/>
            <person name="Malmstrom R."/>
            <person name="Stieglmeier M."/>
            <person name="Klingl A."/>
            <person name="Woyke T."/>
            <person name="Ryan C.M."/>
            <person name="Banfield J.F."/>
        </authorList>
    </citation>
    <scope>NUCLEOTIDE SEQUENCE [LARGE SCALE GENOMIC DNA]</scope>
</reference>
<dbReference type="GO" id="GO:0016301">
    <property type="term" value="F:kinase activity"/>
    <property type="evidence" value="ECO:0007669"/>
    <property type="project" value="InterPro"/>
</dbReference>
<organism evidence="2 3">
    <name type="scientific">Candidatus Uhrbacteria bacterium CG_4_9_14_0_2_um_filter_41_50</name>
    <dbReference type="NCBI Taxonomy" id="1975031"/>
    <lineage>
        <taxon>Bacteria</taxon>
        <taxon>Candidatus Uhriibacteriota</taxon>
    </lineage>
</organism>
<evidence type="ECO:0000313" key="2">
    <source>
        <dbReference type="EMBL" id="PJC24759.1"/>
    </source>
</evidence>
<dbReference type="InterPro" id="IPR016064">
    <property type="entry name" value="NAD/diacylglycerol_kinase_sf"/>
</dbReference>
<comment type="caution">
    <text evidence="2">The sequence shown here is derived from an EMBL/GenBank/DDBJ whole genome shotgun (WGS) entry which is preliminary data.</text>
</comment>
<feature type="domain" description="DAGKc" evidence="1">
    <location>
        <begin position="15"/>
        <end position="123"/>
    </location>
</feature>
<accession>A0A2M8EPT7</accession>
<name>A0A2M8EPT7_9BACT</name>
<dbReference type="AlphaFoldDB" id="A0A2M8EPT7"/>
<gene>
    <name evidence="2" type="ORF">CO057_01135</name>
</gene>
<dbReference type="InterPro" id="IPR001206">
    <property type="entry name" value="Diacylglycerol_kinase_cat_dom"/>
</dbReference>
<evidence type="ECO:0000313" key="3">
    <source>
        <dbReference type="Proteomes" id="UP000230251"/>
    </source>
</evidence>
<sequence>MYYYVYDEFVQDPKFERELSLIETRLTDLGIAGKIARLALFRDPKELIKDEIKKGAKTIIAVGNDSTLRKIIDAATGSNVVIGIVPLGRDMNLMSEMLGMPNGVEACDVLSARIVEELDLGSVNGNRFLNSAVIHNSGSVVINCDNSFKMTPTRRCSIEIRNLAPATEDVSPADPTDGKLELIIRTPEKKLFGKKKITTSVVPISEATIISDSLMRVLADGDLFEGSEFKFRVLPKQLRVITGKGRQF</sequence>
<dbReference type="Gene3D" id="2.60.200.40">
    <property type="match status" value="1"/>
</dbReference>
<dbReference type="Proteomes" id="UP000230251">
    <property type="component" value="Unassembled WGS sequence"/>
</dbReference>
<proteinExistence type="predicted"/>
<dbReference type="Pfam" id="PF00781">
    <property type="entry name" value="DAGK_cat"/>
    <property type="match status" value="1"/>
</dbReference>
<dbReference type="EMBL" id="PFSI01000019">
    <property type="protein sequence ID" value="PJC24759.1"/>
    <property type="molecule type" value="Genomic_DNA"/>
</dbReference>
<dbReference type="Gene3D" id="3.40.50.10330">
    <property type="entry name" value="Probable inorganic polyphosphate/atp-NAD kinase, domain 1"/>
    <property type="match status" value="1"/>
</dbReference>
<dbReference type="InterPro" id="IPR017438">
    <property type="entry name" value="ATP-NAD_kinase_N"/>
</dbReference>
<protein>
    <recommendedName>
        <fullName evidence="1">DAGKc domain-containing protein</fullName>
    </recommendedName>
</protein>